<dbReference type="PANTHER" id="PTHR11803">
    <property type="entry name" value="2-IMINOBUTANOATE/2-IMINOPROPANOATE DEAMINASE RIDA"/>
    <property type="match status" value="1"/>
</dbReference>
<organism evidence="2">
    <name type="scientific">marine metagenome</name>
    <dbReference type="NCBI Taxonomy" id="408172"/>
    <lineage>
        <taxon>unclassified sequences</taxon>
        <taxon>metagenomes</taxon>
        <taxon>ecological metagenomes</taxon>
    </lineage>
</organism>
<reference evidence="2" key="1">
    <citation type="submission" date="2018-05" db="EMBL/GenBank/DDBJ databases">
        <authorList>
            <person name="Lanie J.A."/>
            <person name="Ng W.-L."/>
            <person name="Kazmierczak K.M."/>
            <person name="Andrzejewski T.M."/>
            <person name="Davidsen T.M."/>
            <person name="Wayne K.J."/>
            <person name="Tettelin H."/>
            <person name="Glass J.I."/>
            <person name="Rusch D."/>
            <person name="Podicherti R."/>
            <person name="Tsui H.-C.T."/>
            <person name="Winkler M.E."/>
        </authorList>
    </citation>
    <scope>NUCLEOTIDE SEQUENCE</scope>
</reference>
<dbReference type="CDD" id="cd00448">
    <property type="entry name" value="YjgF_YER057c_UK114_family"/>
    <property type="match status" value="1"/>
</dbReference>
<dbReference type="AlphaFoldDB" id="A0A382E363"/>
<protein>
    <submittedName>
        <fullName evidence="2">Uncharacterized protein</fullName>
    </submittedName>
</protein>
<name>A0A382E363_9ZZZZ</name>
<evidence type="ECO:0000256" key="1">
    <source>
        <dbReference type="ARBA" id="ARBA00010552"/>
    </source>
</evidence>
<dbReference type="GO" id="GO:0019239">
    <property type="term" value="F:deaminase activity"/>
    <property type="evidence" value="ECO:0007669"/>
    <property type="project" value="TreeGrafter"/>
</dbReference>
<dbReference type="InterPro" id="IPR019897">
    <property type="entry name" value="RidA_CS"/>
</dbReference>
<gene>
    <name evidence="2" type="ORF">METZ01_LOCUS197769</name>
</gene>
<dbReference type="InterPro" id="IPR035959">
    <property type="entry name" value="RutC-like_sf"/>
</dbReference>
<dbReference type="SUPFAM" id="SSF55298">
    <property type="entry name" value="YjgF-like"/>
    <property type="match status" value="1"/>
</dbReference>
<sequence>MTRKLKIDTGGAVFGPYSPGISVKEHIWLSGQVDVSVEGIEAQTRGTLAKVDGLLAAAGSSKSDLVKVTILLADIGFFSTINEIYSEWLGDSMPPARATYGVADLPGGALIEIVCEAFRGCEGA</sequence>
<dbReference type="GO" id="GO:0005829">
    <property type="term" value="C:cytosol"/>
    <property type="evidence" value="ECO:0007669"/>
    <property type="project" value="TreeGrafter"/>
</dbReference>
<dbReference type="PROSITE" id="PS01094">
    <property type="entry name" value="UPF0076"/>
    <property type="match status" value="1"/>
</dbReference>
<dbReference type="Pfam" id="PF01042">
    <property type="entry name" value="Ribonuc_L-PSP"/>
    <property type="match status" value="1"/>
</dbReference>
<evidence type="ECO:0000313" key="2">
    <source>
        <dbReference type="EMBL" id="SVB44915.1"/>
    </source>
</evidence>
<comment type="similarity">
    <text evidence="1">Belongs to the RutC family.</text>
</comment>
<proteinExistence type="inferred from homology"/>
<dbReference type="InterPro" id="IPR006175">
    <property type="entry name" value="YjgF/YER057c/UK114"/>
</dbReference>
<dbReference type="EMBL" id="UINC01042371">
    <property type="protein sequence ID" value="SVB44915.1"/>
    <property type="molecule type" value="Genomic_DNA"/>
</dbReference>
<dbReference type="PANTHER" id="PTHR11803:SF39">
    <property type="entry name" value="2-IMINOBUTANOATE_2-IMINOPROPANOATE DEAMINASE"/>
    <property type="match status" value="1"/>
</dbReference>
<accession>A0A382E363</accession>
<dbReference type="Gene3D" id="3.30.1330.40">
    <property type="entry name" value="RutC-like"/>
    <property type="match status" value="1"/>
</dbReference>